<gene>
    <name evidence="10" type="ORF">METZ01_LOCUS374224</name>
</gene>
<accession>A0A382TGY2</accession>
<proteinExistence type="inferred from homology"/>
<evidence type="ECO:0000256" key="3">
    <source>
        <dbReference type="ARBA" id="ARBA00022679"/>
    </source>
</evidence>
<keyword evidence="5" id="KW-0418">Kinase</keyword>
<evidence type="ECO:0000256" key="2">
    <source>
        <dbReference type="ARBA" id="ARBA00012906"/>
    </source>
</evidence>
<evidence type="ECO:0000256" key="5">
    <source>
        <dbReference type="ARBA" id="ARBA00022777"/>
    </source>
</evidence>
<dbReference type="PANTHER" id="PTHR21299">
    <property type="entry name" value="CYTIDYLATE KINASE/PANTOATE-BETA-ALANINE LIGASE"/>
    <property type="match status" value="1"/>
</dbReference>
<comment type="similarity">
    <text evidence="1">Belongs to the cytidylate kinase family. Type 1 subfamily.</text>
</comment>
<comment type="catalytic activity">
    <reaction evidence="8">
        <text>CMP + ATP = CDP + ADP</text>
        <dbReference type="Rhea" id="RHEA:11600"/>
        <dbReference type="ChEBI" id="CHEBI:30616"/>
        <dbReference type="ChEBI" id="CHEBI:58069"/>
        <dbReference type="ChEBI" id="CHEBI:60377"/>
        <dbReference type="ChEBI" id="CHEBI:456216"/>
        <dbReference type="EC" id="2.7.4.25"/>
    </reaction>
</comment>
<evidence type="ECO:0000256" key="1">
    <source>
        <dbReference type="ARBA" id="ARBA00009427"/>
    </source>
</evidence>
<organism evidence="10">
    <name type="scientific">marine metagenome</name>
    <dbReference type="NCBI Taxonomy" id="408172"/>
    <lineage>
        <taxon>unclassified sequences</taxon>
        <taxon>metagenomes</taxon>
        <taxon>ecological metagenomes</taxon>
    </lineage>
</organism>
<comment type="catalytic activity">
    <reaction evidence="7">
        <text>dCMP + ATP = dCDP + ADP</text>
        <dbReference type="Rhea" id="RHEA:25094"/>
        <dbReference type="ChEBI" id="CHEBI:30616"/>
        <dbReference type="ChEBI" id="CHEBI:57566"/>
        <dbReference type="ChEBI" id="CHEBI:58593"/>
        <dbReference type="ChEBI" id="CHEBI:456216"/>
        <dbReference type="EC" id="2.7.4.25"/>
    </reaction>
</comment>
<dbReference type="GO" id="GO:0036431">
    <property type="term" value="F:dCMP kinase activity"/>
    <property type="evidence" value="ECO:0007669"/>
    <property type="project" value="InterPro"/>
</dbReference>
<dbReference type="AlphaFoldDB" id="A0A382TGY2"/>
<protein>
    <recommendedName>
        <fullName evidence="2">(d)CMP kinase</fullName>
        <ecNumber evidence="2">2.7.4.25</ecNumber>
    </recommendedName>
</protein>
<keyword evidence="3" id="KW-0808">Transferase</keyword>
<evidence type="ECO:0000256" key="8">
    <source>
        <dbReference type="ARBA" id="ARBA00048478"/>
    </source>
</evidence>
<dbReference type="InterPro" id="IPR003136">
    <property type="entry name" value="Cytidylate_kin"/>
</dbReference>
<evidence type="ECO:0000259" key="9">
    <source>
        <dbReference type="Pfam" id="PF02224"/>
    </source>
</evidence>
<keyword evidence="4" id="KW-0547">Nucleotide-binding</keyword>
<dbReference type="InterPro" id="IPR011994">
    <property type="entry name" value="Cytidylate_kinase_dom"/>
</dbReference>
<dbReference type="Gene3D" id="3.40.50.300">
    <property type="entry name" value="P-loop containing nucleotide triphosphate hydrolases"/>
    <property type="match status" value="1"/>
</dbReference>
<evidence type="ECO:0000256" key="7">
    <source>
        <dbReference type="ARBA" id="ARBA00047615"/>
    </source>
</evidence>
<dbReference type="CDD" id="cd02020">
    <property type="entry name" value="CMPK"/>
    <property type="match status" value="1"/>
</dbReference>
<name>A0A382TGY2_9ZZZZ</name>
<evidence type="ECO:0000256" key="6">
    <source>
        <dbReference type="ARBA" id="ARBA00022840"/>
    </source>
</evidence>
<dbReference type="EMBL" id="UINC01136540">
    <property type="protein sequence ID" value="SVD21370.1"/>
    <property type="molecule type" value="Genomic_DNA"/>
</dbReference>
<evidence type="ECO:0000256" key="4">
    <source>
        <dbReference type="ARBA" id="ARBA00022741"/>
    </source>
</evidence>
<evidence type="ECO:0000313" key="10">
    <source>
        <dbReference type="EMBL" id="SVD21370.1"/>
    </source>
</evidence>
<dbReference type="InterPro" id="IPR027417">
    <property type="entry name" value="P-loop_NTPase"/>
</dbReference>
<sequence length="227" mass="25296">MIIAIDGPAATGKSTSAKLVAQKLGYTFLDTGAMYRCVTLSILRDDINLADTPKLKALLDKLNIELNQKGVDSVVILNGEDVSSEIRQTDVTNHVSAVSALGLVRNALVQNQRRIANNQDCVVEGRDIGTIVFPDADVKFYLVTNDRVRAERRQLDLESIGEKKSINSLIEEIHKRDKHDSERNHSPLRKAEDAIEIDTTNFTINGQVDFMVNKIKSIINRKINKNE</sequence>
<dbReference type="GO" id="GO:0015949">
    <property type="term" value="P:nucleobase-containing small molecule interconversion"/>
    <property type="evidence" value="ECO:0007669"/>
    <property type="project" value="TreeGrafter"/>
</dbReference>
<keyword evidence="6" id="KW-0067">ATP-binding</keyword>
<reference evidence="10" key="1">
    <citation type="submission" date="2018-05" db="EMBL/GenBank/DDBJ databases">
        <authorList>
            <person name="Lanie J.A."/>
            <person name="Ng W.-L."/>
            <person name="Kazmierczak K.M."/>
            <person name="Andrzejewski T.M."/>
            <person name="Davidsen T.M."/>
            <person name="Wayne K.J."/>
            <person name="Tettelin H."/>
            <person name="Glass J.I."/>
            <person name="Rusch D."/>
            <person name="Podicherti R."/>
            <person name="Tsui H.-C.T."/>
            <person name="Winkler M.E."/>
        </authorList>
    </citation>
    <scope>NUCLEOTIDE SEQUENCE</scope>
</reference>
<dbReference type="PANTHER" id="PTHR21299:SF2">
    <property type="entry name" value="CYTIDYLATE KINASE"/>
    <property type="match status" value="1"/>
</dbReference>
<dbReference type="GO" id="GO:0005524">
    <property type="term" value="F:ATP binding"/>
    <property type="evidence" value="ECO:0007669"/>
    <property type="project" value="UniProtKB-KW"/>
</dbReference>
<dbReference type="GO" id="GO:0005829">
    <property type="term" value="C:cytosol"/>
    <property type="evidence" value="ECO:0007669"/>
    <property type="project" value="TreeGrafter"/>
</dbReference>
<dbReference type="Pfam" id="PF02224">
    <property type="entry name" value="Cytidylate_kin"/>
    <property type="match status" value="1"/>
</dbReference>
<dbReference type="HAMAP" id="MF_00238">
    <property type="entry name" value="Cytidyl_kinase_type1"/>
    <property type="match status" value="1"/>
</dbReference>
<dbReference type="NCBIfam" id="TIGR00017">
    <property type="entry name" value="cmk"/>
    <property type="match status" value="1"/>
</dbReference>
<feature type="domain" description="Cytidylate kinase" evidence="9">
    <location>
        <begin position="3"/>
        <end position="216"/>
    </location>
</feature>
<dbReference type="EC" id="2.7.4.25" evidence="2"/>
<dbReference type="SUPFAM" id="SSF52540">
    <property type="entry name" value="P-loop containing nucleoside triphosphate hydrolases"/>
    <property type="match status" value="1"/>
</dbReference>